<keyword evidence="6" id="KW-1185">Reference proteome</keyword>
<dbReference type="PRINTS" id="PR00032">
    <property type="entry name" value="HTHARAC"/>
</dbReference>
<name>A0ABZ0W9Z8_9BACT</name>
<dbReference type="InterPro" id="IPR009057">
    <property type="entry name" value="Homeodomain-like_sf"/>
</dbReference>
<dbReference type="RefSeq" id="WP_114789403.1">
    <property type="nucleotide sequence ID" value="NZ_CP139960.1"/>
</dbReference>
<dbReference type="Proteomes" id="UP001325680">
    <property type="component" value="Chromosome"/>
</dbReference>
<dbReference type="EMBL" id="CP139960">
    <property type="protein sequence ID" value="WQD40011.1"/>
    <property type="molecule type" value="Genomic_DNA"/>
</dbReference>
<evidence type="ECO:0000259" key="4">
    <source>
        <dbReference type="PROSITE" id="PS01124"/>
    </source>
</evidence>
<dbReference type="PANTHER" id="PTHR43280">
    <property type="entry name" value="ARAC-FAMILY TRANSCRIPTIONAL REGULATOR"/>
    <property type="match status" value="1"/>
</dbReference>
<protein>
    <submittedName>
        <fullName evidence="5">Helix-turn-helix domain-containing protein</fullName>
    </submittedName>
</protein>
<proteinExistence type="predicted"/>
<dbReference type="SUPFAM" id="SSF46689">
    <property type="entry name" value="Homeodomain-like"/>
    <property type="match status" value="1"/>
</dbReference>
<reference evidence="5 6" key="1">
    <citation type="submission" date="2023-12" db="EMBL/GenBank/DDBJ databases">
        <title>Genome sequencing and assembly of bacterial species from a model synthetic community.</title>
        <authorList>
            <person name="Hogle S.L."/>
        </authorList>
    </citation>
    <scope>NUCLEOTIDE SEQUENCE [LARGE SCALE GENOMIC DNA]</scope>
    <source>
        <strain evidence="5 6">HAMBI_3031</strain>
    </source>
</reference>
<dbReference type="SMART" id="SM00342">
    <property type="entry name" value="HTH_ARAC"/>
    <property type="match status" value="1"/>
</dbReference>
<evidence type="ECO:0000256" key="2">
    <source>
        <dbReference type="ARBA" id="ARBA00023125"/>
    </source>
</evidence>
<keyword evidence="2" id="KW-0238">DNA-binding</keyword>
<dbReference type="PROSITE" id="PS01124">
    <property type="entry name" value="HTH_ARAC_FAMILY_2"/>
    <property type="match status" value="1"/>
</dbReference>
<sequence length="288" mass="32826">MIRKQENLKTFNLFHYLKEQDQQSMSIPYFMANDSTYKNAGVSFPIRNFVYGIGITYSGKPGSVKIGSADYVLQPGSLTTIGPGIVSQWEPYHNAKHETLFFTESIFTDVIKNSFLSTLPFFQPGGQHVIQTSREQTLQIKSLFATISAFRNQPLVMPGLIYSLLMLAQTCHQSAKPAISLTSQQEQVAAKFRKLLSLHVLEQKDVNFYAQQLHITPKYLSEVLVQLTGKTTKKWIDEHLAMEAKSLLRQTSMTILEISFWLGFEDSSYFIKAFKKWEGMTPLAFRKL</sequence>
<dbReference type="Pfam" id="PF12833">
    <property type="entry name" value="HTH_18"/>
    <property type="match status" value="1"/>
</dbReference>
<feature type="domain" description="HTH araC/xylS-type" evidence="4">
    <location>
        <begin position="190"/>
        <end position="288"/>
    </location>
</feature>
<dbReference type="PANTHER" id="PTHR43280:SF32">
    <property type="entry name" value="TRANSCRIPTIONAL REGULATORY PROTEIN"/>
    <property type="match status" value="1"/>
</dbReference>
<accession>A0ABZ0W9Z8</accession>
<dbReference type="InterPro" id="IPR018060">
    <property type="entry name" value="HTH_AraC"/>
</dbReference>
<evidence type="ECO:0000313" key="6">
    <source>
        <dbReference type="Proteomes" id="UP001325680"/>
    </source>
</evidence>
<dbReference type="Gene3D" id="1.10.10.60">
    <property type="entry name" value="Homeodomain-like"/>
    <property type="match status" value="1"/>
</dbReference>
<keyword evidence="3" id="KW-0804">Transcription</keyword>
<evidence type="ECO:0000313" key="5">
    <source>
        <dbReference type="EMBL" id="WQD40011.1"/>
    </source>
</evidence>
<organism evidence="5 6">
    <name type="scientific">Niabella yanshanensis</name>
    <dbReference type="NCBI Taxonomy" id="577386"/>
    <lineage>
        <taxon>Bacteria</taxon>
        <taxon>Pseudomonadati</taxon>
        <taxon>Bacteroidota</taxon>
        <taxon>Chitinophagia</taxon>
        <taxon>Chitinophagales</taxon>
        <taxon>Chitinophagaceae</taxon>
        <taxon>Niabella</taxon>
    </lineage>
</organism>
<dbReference type="InterPro" id="IPR020449">
    <property type="entry name" value="Tscrpt_reg_AraC-type_HTH"/>
</dbReference>
<evidence type="ECO:0000256" key="1">
    <source>
        <dbReference type="ARBA" id="ARBA00023015"/>
    </source>
</evidence>
<keyword evidence="1" id="KW-0805">Transcription regulation</keyword>
<gene>
    <name evidence="5" type="ORF">U0035_07625</name>
</gene>
<evidence type="ECO:0000256" key="3">
    <source>
        <dbReference type="ARBA" id="ARBA00023163"/>
    </source>
</evidence>